<proteinExistence type="predicted"/>
<dbReference type="GeneID" id="64696305"/>
<dbReference type="EMBL" id="JABBWM010000061">
    <property type="protein sequence ID" value="KAG2098403.1"/>
    <property type="molecule type" value="Genomic_DNA"/>
</dbReference>
<protein>
    <submittedName>
        <fullName evidence="2">Uncharacterized protein</fullName>
    </submittedName>
</protein>
<evidence type="ECO:0000313" key="3">
    <source>
        <dbReference type="Proteomes" id="UP000823399"/>
    </source>
</evidence>
<feature type="compositionally biased region" description="Basic and acidic residues" evidence="1">
    <location>
        <begin position="74"/>
        <end position="93"/>
    </location>
</feature>
<gene>
    <name evidence="2" type="ORF">F5147DRAFT_656054</name>
</gene>
<accession>A0A9P7EZY0</accession>
<sequence>MVLDDNCRGTYQGLPTHVGLSWLASRPPGVLPPTSVTLEKRQEASGWTPVHTESMDEALWDNLDRLHKQRKWREKGVAERQAKRQRREDKEVFRPFAPSRTGPNTNNAMAGPSNTTHSRAPSPSLNTNIPPPPQSSAPEQPAPPNDDDAKMTDGEATEAAKRPRARRSRDASQRSRGRRTTSEGGYVTDGLVQADH</sequence>
<evidence type="ECO:0000313" key="2">
    <source>
        <dbReference type="EMBL" id="KAG2098403.1"/>
    </source>
</evidence>
<evidence type="ECO:0000256" key="1">
    <source>
        <dbReference type="SAM" id="MobiDB-lite"/>
    </source>
</evidence>
<dbReference type="AlphaFoldDB" id="A0A9P7EZY0"/>
<comment type="caution">
    <text evidence="2">The sequence shown here is derived from an EMBL/GenBank/DDBJ whole genome shotgun (WGS) entry which is preliminary data.</text>
</comment>
<feature type="compositionally biased region" description="Pro residues" evidence="1">
    <location>
        <begin position="129"/>
        <end position="144"/>
    </location>
</feature>
<name>A0A9P7EZY0_9AGAM</name>
<feature type="region of interest" description="Disordered" evidence="1">
    <location>
        <begin position="71"/>
        <end position="196"/>
    </location>
</feature>
<reference evidence="2" key="1">
    <citation type="journal article" date="2020" name="New Phytol.">
        <title>Comparative genomics reveals dynamic genome evolution in host specialist ectomycorrhizal fungi.</title>
        <authorList>
            <person name="Lofgren L.A."/>
            <person name="Nguyen N.H."/>
            <person name="Vilgalys R."/>
            <person name="Ruytinx J."/>
            <person name="Liao H.L."/>
            <person name="Branco S."/>
            <person name="Kuo A."/>
            <person name="LaButti K."/>
            <person name="Lipzen A."/>
            <person name="Andreopoulos W."/>
            <person name="Pangilinan J."/>
            <person name="Riley R."/>
            <person name="Hundley H."/>
            <person name="Na H."/>
            <person name="Barry K."/>
            <person name="Grigoriev I.V."/>
            <person name="Stajich J.E."/>
            <person name="Kennedy P.G."/>
        </authorList>
    </citation>
    <scope>NUCLEOTIDE SEQUENCE</scope>
    <source>
        <strain evidence="2">FC423</strain>
    </source>
</reference>
<dbReference type="Proteomes" id="UP000823399">
    <property type="component" value="Unassembled WGS sequence"/>
</dbReference>
<feature type="compositionally biased region" description="Polar residues" evidence="1">
    <location>
        <begin position="101"/>
        <end position="128"/>
    </location>
</feature>
<dbReference type="OrthoDB" id="3211671at2759"/>
<dbReference type="RefSeq" id="XP_041288871.1">
    <property type="nucleotide sequence ID" value="XM_041434046.1"/>
</dbReference>
<organism evidence="2 3">
    <name type="scientific">Suillus discolor</name>
    <dbReference type="NCBI Taxonomy" id="1912936"/>
    <lineage>
        <taxon>Eukaryota</taxon>
        <taxon>Fungi</taxon>
        <taxon>Dikarya</taxon>
        <taxon>Basidiomycota</taxon>
        <taxon>Agaricomycotina</taxon>
        <taxon>Agaricomycetes</taxon>
        <taxon>Agaricomycetidae</taxon>
        <taxon>Boletales</taxon>
        <taxon>Suillineae</taxon>
        <taxon>Suillaceae</taxon>
        <taxon>Suillus</taxon>
    </lineage>
</organism>
<keyword evidence="3" id="KW-1185">Reference proteome</keyword>
<feature type="compositionally biased region" description="Basic and acidic residues" evidence="1">
    <location>
        <begin position="147"/>
        <end position="161"/>
    </location>
</feature>